<evidence type="ECO:0000313" key="4">
    <source>
        <dbReference type="Proteomes" id="UP000271464"/>
    </source>
</evidence>
<comment type="caution">
    <text evidence="2">The sequence shown here is derived from an EMBL/GenBank/DDBJ whole genome shotgun (WGS) entry which is preliminary data.</text>
</comment>
<evidence type="ECO:0000313" key="2">
    <source>
        <dbReference type="EMBL" id="VAZ85934.1"/>
    </source>
</evidence>
<dbReference type="Pfam" id="PF03621">
    <property type="entry name" value="MbtH"/>
    <property type="match status" value="1"/>
</dbReference>
<accession>A0AB38UYH8</accession>
<evidence type="ECO:0000259" key="1">
    <source>
        <dbReference type="Pfam" id="PF03621"/>
    </source>
</evidence>
<evidence type="ECO:0000313" key="3">
    <source>
        <dbReference type="EMBL" id="VAZ99954.1"/>
    </source>
</evidence>
<feature type="domain" description="MbtH-like" evidence="1">
    <location>
        <begin position="115"/>
        <end position="155"/>
    </location>
</feature>
<dbReference type="EMBL" id="UPHL01000137">
    <property type="protein sequence ID" value="VAZ85934.1"/>
    <property type="molecule type" value="Genomic_DNA"/>
</dbReference>
<dbReference type="RefSeq" id="WP_116526603.1">
    <property type="nucleotide sequence ID" value="NZ_CADEAW010000039.1"/>
</dbReference>
<dbReference type="EMBL" id="UPHM01000130">
    <property type="protein sequence ID" value="VAZ99954.1"/>
    <property type="molecule type" value="Genomic_DNA"/>
</dbReference>
<reference evidence="4 5" key="1">
    <citation type="submission" date="2018-09" db="EMBL/GenBank/DDBJ databases">
        <authorList>
            <person name="Tagini F."/>
        </authorList>
    </citation>
    <scope>NUCLEOTIDE SEQUENCE [LARGE SCALE GENOMIC DNA]</scope>
    <source>
        <strain evidence="3 4">MK4</strain>
        <strain evidence="2 5">MK42</strain>
    </source>
</reference>
<protein>
    <recommendedName>
        <fullName evidence="1">MbtH-like domain-containing protein</fullName>
    </recommendedName>
</protein>
<dbReference type="InterPro" id="IPR038020">
    <property type="entry name" value="MbtH-like_sf"/>
</dbReference>
<sequence>MHHLTVHHQRIFLLGSVTRLSRWIYKLNVAPVGSINRSAHSDLNLAPRQQLLALAIVRGDEPRCGHNFALIINGATSTMFRQPSGGNLRYGPAVQYRYRFMRRRHHARGNNMCVNPFDNEGAAFSSLVNRRKQYWLWSTFADVAASWPGSLRSGSSRCIPESHYKSWTDIRAEGTTNKIAAASPNCESVRHADNIFRSER</sequence>
<dbReference type="InterPro" id="IPR005153">
    <property type="entry name" value="MbtH-like_dom"/>
</dbReference>
<dbReference type="AlphaFoldDB" id="A0AB38UYH8"/>
<name>A0AB38UYH8_9MYCO</name>
<dbReference type="Proteomes" id="UP000271464">
    <property type="component" value="Unassembled WGS sequence"/>
</dbReference>
<keyword evidence="4" id="KW-1185">Reference proteome</keyword>
<gene>
    <name evidence="2" type="ORF">LAUMK42_04776</name>
    <name evidence="3" type="ORF">LAUMK4_04791</name>
</gene>
<dbReference type="SUPFAM" id="SSF160582">
    <property type="entry name" value="MbtH-like"/>
    <property type="match status" value="1"/>
</dbReference>
<proteinExistence type="predicted"/>
<evidence type="ECO:0000313" key="5">
    <source>
        <dbReference type="Proteomes" id="UP000279331"/>
    </source>
</evidence>
<organism evidence="2 5">
    <name type="scientific">Mycobacterium persicum</name>
    <dbReference type="NCBI Taxonomy" id="1487726"/>
    <lineage>
        <taxon>Bacteria</taxon>
        <taxon>Bacillati</taxon>
        <taxon>Actinomycetota</taxon>
        <taxon>Actinomycetes</taxon>
        <taxon>Mycobacteriales</taxon>
        <taxon>Mycobacteriaceae</taxon>
        <taxon>Mycobacterium</taxon>
    </lineage>
</organism>
<dbReference type="Proteomes" id="UP000279331">
    <property type="component" value="Unassembled WGS sequence"/>
</dbReference>
<dbReference type="Gene3D" id="3.90.820.10">
    <property type="entry name" value="Structural Genomics, Unknown Function 30-nov-00 1gh9 Mol_id"/>
    <property type="match status" value="1"/>
</dbReference>